<dbReference type="SUPFAM" id="SSF55961">
    <property type="entry name" value="Bet v1-like"/>
    <property type="match status" value="1"/>
</dbReference>
<dbReference type="Pfam" id="PF25797">
    <property type="entry name" value="PDF2_C"/>
    <property type="match status" value="1"/>
</dbReference>
<accession>A0A072TQ40</accession>
<dbReference type="HOGENOM" id="CLU_1362250_0_0_1"/>
<reference evidence="8" key="3">
    <citation type="submission" date="2015-06" db="UniProtKB">
        <authorList>
            <consortium name="EnsemblPlants"/>
        </authorList>
    </citation>
    <scope>IDENTIFICATION</scope>
    <source>
        <strain evidence="8">cv. Jemalong A17</strain>
    </source>
</reference>
<organism evidence="7 9">
    <name type="scientific">Medicago truncatula</name>
    <name type="common">Barrel medic</name>
    <name type="synonym">Medicago tribuloides</name>
    <dbReference type="NCBI Taxonomy" id="3880"/>
    <lineage>
        <taxon>Eukaryota</taxon>
        <taxon>Viridiplantae</taxon>
        <taxon>Streptophyta</taxon>
        <taxon>Embryophyta</taxon>
        <taxon>Tracheophyta</taxon>
        <taxon>Spermatophyta</taxon>
        <taxon>Magnoliopsida</taxon>
        <taxon>eudicotyledons</taxon>
        <taxon>Gunneridae</taxon>
        <taxon>Pentapetalae</taxon>
        <taxon>rosids</taxon>
        <taxon>fabids</taxon>
        <taxon>Fabales</taxon>
        <taxon>Fabaceae</taxon>
        <taxon>Papilionoideae</taxon>
        <taxon>50 kb inversion clade</taxon>
        <taxon>NPAAA clade</taxon>
        <taxon>Hologalegina</taxon>
        <taxon>IRL clade</taxon>
        <taxon>Trifolieae</taxon>
        <taxon>Medicago</taxon>
    </lineage>
</organism>
<sequence>MPNGKSKVTWIEHVEVEDRNPVHMLYRNVIYSGVAFGAEKWLTTLQIMCERIASYLMDSVIPSPDGKRTMMKLTQRMVTNFCESINGSASHRWTTLSTLNEITVRKSQPNGGVLSASTIIWLPLPPQTVFNFLNDERKRSQSNVLSNGNDVQEVVHIANVSRPGNCISVFKVRHASSIYLFIFIWRKLRYNSFGAFCMVLN</sequence>
<proteinExistence type="predicted"/>
<evidence type="ECO:0000256" key="3">
    <source>
        <dbReference type="ARBA" id="ARBA00023155"/>
    </source>
</evidence>
<dbReference type="InterPro" id="IPR002913">
    <property type="entry name" value="START_lipid-bd_dom"/>
</dbReference>
<evidence type="ECO:0000256" key="4">
    <source>
        <dbReference type="ARBA" id="ARBA00023163"/>
    </source>
</evidence>
<dbReference type="OMA" id="VTWVEDI"/>
<dbReference type="Proteomes" id="UP000002051">
    <property type="component" value="Unassembled WGS sequence"/>
</dbReference>
<reference evidence="7 9" key="2">
    <citation type="journal article" date="2014" name="BMC Genomics">
        <title>An improved genome release (version Mt4.0) for the model legume Medicago truncatula.</title>
        <authorList>
            <person name="Tang H."/>
            <person name="Krishnakumar V."/>
            <person name="Bidwell S."/>
            <person name="Rosen B."/>
            <person name="Chan A."/>
            <person name="Zhou S."/>
            <person name="Gentzbittel L."/>
            <person name="Childs K.L."/>
            <person name="Yandell M."/>
            <person name="Gundlach H."/>
            <person name="Mayer K.F."/>
            <person name="Schwartz D.C."/>
            <person name="Town C.D."/>
        </authorList>
    </citation>
    <scope>GENOME REANNOTATION</scope>
    <source>
        <strain evidence="7">A17</strain>
        <strain evidence="8 9">cv. Jemalong A17</strain>
    </source>
</reference>
<keyword evidence="5" id="KW-0539">Nucleus</keyword>
<dbReference type="PANTHER" id="PTHR45654">
    <property type="entry name" value="HOMEOBOX-LEUCINE ZIPPER PROTEIN MERISTEM L1"/>
    <property type="match status" value="1"/>
</dbReference>
<dbReference type="eggNOG" id="ENOG502QQXM">
    <property type="taxonomic scope" value="Eukaryota"/>
</dbReference>
<dbReference type="PaxDb" id="3880-AES78322"/>
<dbReference type="Pfam" id="PF01852">
    <property type="entry name" value="START"/>
    <property type="match status" value="1"/>
</dbReference>
<reference evidence="7 9" key="1">
    <citation type="journal article" date="2011" name="Nature">
        <title>The Medicago genome provides insight into the evolution of rhizobial symbioses.</title>
        <authorList>
            <person name="Young N.D."/>
            <person name="Debelle F."/>
            <person name="Oldroyd G.E."/>
            <person name="Geurts R."/>
            <person name="Cannon S.B."/>
            <person name="Udvardi M.K."/>
            <person name="Benedito V.A."/>
            <person name="Mayer K.F."/>
            <person name="Gouzy J."/>
            <person name="Schoof H."/>
            <person name="Van de Peer Y."/>
            <person name="Proost S."/>
            <person name="Cook D.R."/>
            <person name="Meyers B.C."/>
            <person name="Spannagl M."/>
            <person name="Cheung F."/>
            <person name="De Mita S."/>
            <person name="Krishnakumar V."/>
            <person name="Gundlach H."/>
            <person name="Zhou S."/>
            <person name="Mudge J."/>
            <person name="Bharti A.K."/>
            <person name="Murray J.D."/>
            <person name="Naoumkina M.A."/>
            <person name="Rosen B."/>
            <person name="Silverstein K.A."/>
            <person name="Tang H."/>
            <person name="Rombauts S."/>
            <person name="Zhao P.X."/>
            <person name="Zhou P."/>
            <person name="Barbe V."/>
            <person name="Bardou P."/>
            <person name="Bechner M."/>
            <person name="Bellec A."/>
            <person name="Berger A."/>
            <person name="Berges H."/>
            <person name="Bidwell S."/>
            <person name="Bisseling T."/>
            <person name="Choisne N."/>
            <person name="Couloux A."/>
            <person name="Denny R."/>
            <person name="Deshpande S."/>
            <person name="Dai X."/>
            <person name="Doyle J.J."/>
            <person name="Dudez A.M."/>
            <person name="Farmer A.D."/>
            <person name="Fouteau S."/>
            <person name="Franken C."/>
            <person name="Gibelin C."/>
            <person name="Gish J."/>
            <person name="Goldstein S."/>
            <person name="Gonzalez A.J."/>
            <person name="Green P.J."/>
            <person name="Hallab A."/>
            <person name="Hartog M."/>
            <person name="Hua A."/>
            <person name="Humphray S.J."/>
            <person name="Jeong D.H."/>
            <person name="Jing Y."/>
            <person name="Jocker A."/>
            <person name="Kenton S.M."/>
            <person name="Kim D.J."/>
            <person name="Klee K."/>
            <person name="Lai H."/>
            <person name="Lang C."/>
            <person name="Lin S."/>
            <person name="Macmil S.L."/>
            <person name="Magdelenat G."/>
            <person name="Matthews L."/>
            <person name="McCorrison J."/>
            <person name="Monaghan E.L."/>
            <person name="Mun J.H."/>
            <person name="Najar F.Z."/>
            <person name="Nicholson C."/>
            <person name="Noirot C."/>
            <person name="O'Bleness M."/>
            <person name="Paule C.R."/>
            <person name="Poulain J."/>
            <person name="Prion F."/>
            <person name="Qin B."/>
            <person name="Qu C."/>
            <person name="Retzel E.F."/>
            <person name="Riddle C."/>
            <person name="Sallet E."/>
            <person name="Samain S."/>
            <person name="Samson N."/>
            <person name="Sanders I."/>
            <person name="Saurat O."/>
            <person name="Scarpelli C."/>
            <person name="Schiex T."/>
            <person name="Segurens B."/>
            <person name="Severin A.J."/>
            <person name="Sherrier D.J."/>
            <person name="Shi R."/>
            <person name="Sims S."/>
            <person name="Singer S.R."/>
            <person name="Sinharoy S."/>
            <person name="Sterck L."/>
            <person name="Viollet A."/>
            <person name="Wang B.B."/>
            <person name="Wang K."/>
            <person name="Wang M."/>
            <person name="Wang X."/>
            <person name="Warfsmann J."/>
            <person name="Weissenbach J."/>
            <person name="White D.D."/>
            <person name="White J.D."/>
            <person name="Wiley G.B."/>
            <person name="Wincker P."/>
            <person name="Xing Y."/>
            <person name="Yang L."/>
            <person name="Yao Z."/>
            <person name="Ying F."/>
            <person name="Zhai J."/>
            <person name="Zhou L."/>
            <person name="Zuber A."/>
            <person name="Denarie J."/>
            <person name="Dixon R.A."/>
            <person name="May G.D."/>
            <person name="Schwartz D.C."/>
            <person name="Rogers J."/>
            <person name="Quetier F."/>
            <person name="Town C.D."/>
            <person name="Roe B.A."/>
        </authorList>
    </citation>
    <scope>NUCLEOTIDE SEQUENCE [LARGE SCALE GENOMIC DNA]</scope>
    <source>
        <strain evidence="7">A17</strain>
        <strain evidence="8 9">cv. Jemalong A17</strain>
    </source>
</reference>
<protein>
    <submittedName>
        <fullName evidence="7">Homeobox leucine zipper HDG11-like protein</fullName>
    </submittedName>
</protein>
<name>A0A072TQ40_MEDTR</name>
<gene>
    <name evidence="7" type="ORF">MTR_0653s0020</name>
</gene>
<evidence type="ECO:0000256" key="5">
    <source>
        <dbReference type="ARBA" id="ARBA00023242"/>
    </source>
</evidence>
<keyword evidence="9" id="KW-1185">Reference proteome</keyword>
<evidence type="ECO:0000259" key="6">
    <source>
        <dbReference type="PROSITE" id="PS50848"/>
    </source>
</evidence>
<dbReference type="InterPro" id="IPR057993">
    <property type="entry name" value="HD-Zip_IV_C"/>
</dbReference>
<dbReference type="EMBL" id="KL403377">
    <property type="protein sequence ID" value="KEH15690.1"/>
    <property type="molecule type" value="Genomic_DNA"/>
</dbReference>
<evidence type="ECO:0000313" key="9">
    <source>
        <dbReference type="Proteomes" id="UP000002051"/>
    </source>
</evidence>
<evidence type="ECO:0000256" key="2">
    <source>
        <dbReference type="ARBA" id="ARBA00023125"/>
    </source>
</evidence>
<feature type="domain" description="START" evidence="6">
    <location>
        <begin position="1"/>
        <end position="54"/>
    </location>
</feature>
<dbReference type="AlphaFoldDB" id="A0A072TQ40"/>
<keyword evidence="1" id="KW-0805">Transcription regulation</keyword>
<dbReference type="GO" id="GO:0003677">
    <property type="term" value="F:DNA binding"/>
    <property type="evidence" value="ECO:0007669"/>
    <property type="project" value="UniProtKB-KW"/>
</dbReference>
<dbReference type="PANTHER" id="PTHR45654:SF1">
    <property type="entry name" value="HOMEOBOX-LEUCINE ZIPPER PROTEIN HDG11"/>
    <property type="match status" value="1"/>
</dbReference>
<keyword evidence="2 7" id="KW-0238">DNA-binding</keyword>
<keyword evidence="4" id="KW-0804">Transcription</keyword>
<dbReference type="EnsemblPlants" id="KEH15690">
    <property type="protein sequence ID" value="KEH15690"/>
    <property type="gene ID" value="MTR_0653s0020"/>
</dbReference>
<evidence type="ECO:0000313" key="7">
    <source>
        <dbReference type="EMBL" id="KEH15690.1"/>
    </source>
</evidence>
<dbReference type="InterPro" id="IPR042160">
    <property type="entry name" value="HD-Zip_IV"/>
</dbReference>
<keyword evidence="3 7" id="KW-0371">Homeobox</keyword>
<dbReference type="STRING" id="3880.A0A072TQ40"/>
<evidence type="ECO:0000313" key="8">
    <source>
        <dbReference type="EnsemblPlants" id="KEH15690"/>
    </source>
</evidence>
<evidence type="ECO:0000256" key="1">
    <source>
        <dbReference type="ARBA" id="ARBA00023015"/>
    </source>
</evidence>
<dbReference type="GO" id="GO:0008289">
    <property type="term" value="F:lipid binding"/>
    <property type="evidence" value="ECO:0007669"/>
    <property type="project" value="InterPro"/>
</dbReference>
<dbReference type="PROSITE" id="PS50848">
    <property type="entry name" value="START"/>
    <property type="match status" value="1"/>
</dbReference>